<dbReference type="EMBL" id="MU277268">
    <property type="protein sequence ID" value="KAI0056253.1"/>
    <property type="molecule type" value="Genomic_DNA"/>
</dbReference>
<reference evidence="1" key="2">
    <citation type="journal article" date="2022" name="New Phytol.">
        <title>Evolutionary transition to the ectomycorrhizal habit in the genomes of a hyperdiverse lineage of mushroom-forming fungi.</title>
        <authorList>
            <person name="Looney B."/>
            <person name="Miyauchi S."/>
            <person name="Morin E."/>
            <person name="Drula E."/>
            <person name="Courty P.E."/>
            <person name="Kohler A."/>
            <person name="Kuo A."/>
            <person name="LaButti K."/>
            <person name="Pangilinan J."/>
            <person name="Lipzen A."/>
            <person name="Riley R."/>
            <person name="Andreopoulos W."/>
            <person name="He G."/>
            <person name="Johnson J."/>
            <person name="Nolan M."/>
            <person name="Tritt A."/>
            <person name="Barry K.W."/>
            <person name="Grigoriev I.V."/>
            <person name="Nagy L.G."/>
            <person name="Hibbett D."/>
            <person name="Henrissat B."/>
            <person name="Matheny P.B."/>
            <person name="Labbe J."/>
            <person name="Martin F.M."/>
        </authorList>
    </citation>
    <scope>NUCLEOTIDE SEQUENCE</scope>
    <source>
        <strain evidence="1">HHB10654</strain>
    </source>
</reference>
<comment type="caution">
    <text evidence="1">The sequence shown here is derived from an EMBL/GenBank/DDBJ whole genome shotgun (WGS) entry which is preliminary data.</text>
</comment>
<reference evidence="1" key="1">
    <citation type="submission" date="2021-03" db="EMBL/GenBank/DDBJ databases">
        <authorList>
            <consortium name="DOE Joint Genome Institute"/>
            <person name="Ahrendt S."/>
            <person name="Looney B.P."/>
            <person name="Miyauchi S."/>
            <person name="Morin E."/>
            <person name="Drula E."/>
            <person name="Courty P.E."/>
            <person name="Chicoki N."/>
            <person name="Fauchery L."/>
            <person name="Kohler A."/>
            <person name="Kuo A."/>
            <person name="Labutti K."/>
            <person name="Pangilinan J."/>
            <person name="Lipzen A."/>
            <person name="Riley R."/>
            <person name="Andreopoulos W."/>
            <person name="He G."/>
            <person name="Johnson J."/>
            <person name="Barry K.W."/>
            <person name="Grigoriev I.V."/>
            <person name="Nagy L."/>
            <person name="Hibbett D."/>
            <person name="Henrissat B."/>
            <person name="Matheny P.B."/>
            <person name="Labbe J."/>
            <person name="Martin F."/>
        </authorList>
    </citation>
    <scope>NUCLEOTIDE SEQUENCE</scope>
    <source>
        <strain evidence="1">HHB10654</strain>
    </source>
</reference>
<organism evidence="1 2">
    <name type="scientific">Artomyces pyxidatus</name>
    <dbReference type="NCBI Taxonomy" id="48021"/>
    <lineage>
        <taxon>Eukaryota</taxon>
        <taxon>Fungi</taxon>
        <taxon>Dikarya</taxon>
        <taxon>Basidiomycota</taxon>
        <taxon>Agaricomycotina</taxon>
        <taxon>Agaricomycetes</taxon>
        <taxon>Russulales</taxon>
        <taxon>Auriscalpiaceae</taxon>
        <taxon>Artomyces</taxon>
    </lineage>
</organism>
<sequence length="157" mass="16368">MSLDLLASVTRPRCMYPGCNEPVFVDPAGAPSLYCGITHRNLAIGRGIAANTLCQNCHTRPVYVEHGRPHSFCGKRCATAYANARLALQPNASSTLPGPFGSGNSIVLSAPSGIQDLCVIEGCDKAAIVRPDGAATSFCSDEHHRLGVLAGLAGAFD</sequence>
<keyword evidence="2" id="KW-1185">Reference proteome</keyword>
<name>A0ACB8SJ21_9AGAM</name>
<protein>
    <submittedName>
        <fullName evidence="1">Uncharacterized protein</fullName>
    </submittedName>
</protein>
<evidence type="ECO:0000313" key="2">
    <source>
        <dbReference type="Proteomes" id="UP000814140"/>
    </source>
</evidence>
<proteinExistence type="predicted"/>
<gene>
    <name evidence="1" type="ORF">BV25DRAFT_1645296</name>
</gene>
<evidence type="ECO:0000313" key="1">
    <source>
        <dbReference type="EMBL" id="KAI0056253.1"/>
    </source>
</evidence>
<dbReference type="Proteomes" id="UP000814140">
    <property type="component" value="Unassembled WGS sequence"/>
</dbReference>
<accession>A0ACB8SJ21</accession>